<dbReference type="AlphaFoldDB" id="A0A7X4K8A0"/>
<proteinExistence type="predicted"/>
<dbReference type="Pfam" id="PF04773">
    <property type="entry name" value="FecR"/>
    <property type="match status" value="1"/>
</dbReference>
<evidence type="ECO:0000313" key="4">
    <source>
        <dbReference type="EMBL" id="MYL99054.1"/>
    </source>
</evidence>
<comment type="caution">
    <text evidence="4">The sequence shown here is derived from an EMBL/GenBank/DDBJ whole genome shotgun (WGS) entry which is preliminary data.</text>
</comment>
<feature type="domain" description="FecR protein" evidence="2">
    <location>
        <begin position="122"/>
        <end position="214"/>
    </location>
</feature>
<dbReference type="Gene3D" id="2.60.120.1440">
    <property type="match status" value="1"/>
</dbReference>
<dbReference type="InterPro" id="IPR006860">
    <property type="entry name" value="FecR"/>
</dbReference>
<keyword evidence="1" id="KW-0812">Transmembrane</keyword>
<dbReference type="PIRSF" id="PIRSF018266">
    <property type="entry name" value="FecR"/>
    <property type="match status" value="1"/>
</dbReference>
<feature type="transmembrane region" description="Helical" evidence="1">
    <location>
        <begin position="94"/>
        <end position="113"/>
    </location>
</feature>
<dbReference type="PANTHER" id="PTHR30273">
    <property type="entry name" value="PERIPLASMIC SIGNAL SENSOR AND SIGMA FACTOR ACTIVATOR FECR-RELATED"/>
    <property type="match status" value="1"/>
</dbReference>
<name>A0A7X4K8A0_9SPHN</name>
<dbReference type="GO" id="GO:0016989">
    <property type="term" value="F:sigma factor antagonist activity"/>
    <property type="evidence" value="ECO:0007669"/>
    <property type="project" value="TreeGrafter"/>
</dbReference>
<accession>A0A7X4K8A0</accession>
<reference evidence="4 5" key="1">
    <citation type="submission" date="2019-12" db="EMBL/GenBank/DDBJ databases">
        <authorList>
            <person name="Feng G."/>
            <person name="Zhu H."/>
        </authorList>
    </citation>
    <scope>NUCLEOTIDE SEQUENCE [LARGE SCALE GENOMIC DNA]</scope>
    <source>
        <strain evidence="4 5">FGD1</strain>
    </source>
</reference>
<dbReference type="InterPro" id="IPR012373">
    <property type="entry name" value="Ferrdict_sens_TM"/>
</dbReference>
<feature type="domain" description="FecR N-terminal" evidence="3">
    <location>
        <begin position="9"/>
        <end position="46"/>
    </location>
</feature>
<organism evidence="4 5">
    <name type="scientific">Novosphingobium silvae</name>
    <dbReference type="NCBI Taxonomy" id="2692619"/>
    <lineage>
        <taxon>Bacteria</taxon>
        <taxon>Pseudomonadati</taxon>
        <taxon>Pseudomonadota</taxon>
        <taxon>Alphaproteobacteria</taxon>
        <taxon>Sphingomonadales</taxon>
        <taxon>Sphingomonadaceae</taxon>
        <taxon>Novosphingobium</taxon>
    </lineage>
</organism>
<dbReference type="Proteomes" id="UP000465810">
    <property type="component" value="Unassembled WGS sequence"/>
</dbReference>
<evidence type="ECO:0000259" key="3">
    <source>
        <dbReference type="Pfam" id="PF16220"/>
    </source>
</evidence>
<dbReference type="PANTHER" id="PTHR30273:SF2">
    <property type="entry name" value="PROTEIN FECR"/>
    <property type="match status" value="1"/>
</dbReference>
<gene>
    <name evidence="4" type="ORF">GR702_14905</name>
</gene>
<evidence type="ECO:0000256" key="1">
    <source>
        <dbReference type="SAM" id="Phobius"/>
    </source>
</evidence>
<evidence type="ECO:0000259" key="2">
    <source>
        <dbReference type="Pfam" id="PF04773"/>
    </source>
</evidence>
<evidence type="ECO:0000313" key="5">
    <source>
        <dbReference type="Proteomes" id="UP000465810"/>
    </source>
</evidence>
<protein>
    <submittedName>
        <fullName evidence="4">DUF4880 domain-containing protein</fullName>
    </submittedName>
</protein>
<keyword evidence="5" id="KW-1185">Reference proteome</keyword>
<dbReference type="EMBL" id="WVTD01000011">
    <property type="protein sequence ID" value="MYL99054.1"/>
    <property type="molecule type" value="Genomic_DNA"/>
</dbReference>
<sequence>MASDGTIRQQARDWAVRTGDPAFVDWEAFTLWLEADPAHALAYDEVMTTVSDAADLLAAHPASGEVGSGTAAANDDADDVPMSALSRTGPVRRAWLGGAVAACLALVGALWMFQAERRDLYTLRTGAGETRSISLEAGTSVDIAGGTIITFDRRDRRFARLEEGQALFTVRHDAARPFEVMVGDERLVDVGTVFDVQRGEADALSVAVAEGAVQFDPEGANLRVSPGEMLHREGRGETLTLSKLPAAQVGEWREGRLTFDAAPLAVVADRLSRATGIDYAAAPGSGSASVSGSILIGPLRADPAAIGPLLGLSVRAEGRRWVIGSD</sequence>
<dbReference type="InterPro" id="IPR032623">
    <property type="entry name" value="FecR_N"/>
</dbReference>
<dbReference type="Pfam" id="PF16220">
    <property type="entry name" value="DUF4880"/>
    <property type="match status" value="1"/>
</dbReference>
<keyword evidence="1" id="KW-0472">Membrane</keyword>
<keyword evidence="1" id="KW-1133">Transmembrane helix</keyword>
<dbReference type="RefSeq" id="WP_160986673.1">
    <property type="nucleotide sequence ID" value="NZ_WVTD01000011.1"/>
</dbReference>